<feature type="compositionally biased region" description="Basic and acidic residues" evidence="1">
    <location>
        <begin position="86"/>
        <end position="97"/>
    </location>
</feature>
<dbReference type="EMBL" id="BMKS01000004">
    <property type="protein sequence ID" value="GGG29479.1"/>
    <property type="molecule type" value="Genomic_DNA"/>
</dbReference>
<organism evidence="2 3">
    <name type="scientific">Caldovatus sediminis</name>
    <dbReference type="NCBI Taxonomy" id="2041189"/>
    <lineage>
        <taxon>Bacteria</taxon>
        <taxon>Pseudomonadati</taxon>
        <taxon>Pseudomonadota</taxon>
        <taxon>Alphaproteobacteria</taxon>
        <taxon>Acetobacterales</taxon>
        <taxon>Roseomonadaceae</taxon>
        <taxon>Caldovatus</taxon>
    </lineage>
</organism>
<evidence type="ECO:0000313" key="3">
    <source>
        <dbReference type="Proteomes" id="UP000597507"/>
    </source>
</evidence>
<gene>
    <name evidence="2" type="ORF">GCM10010964_16670</name>
</gene>
<feature type="region of interest" description="Disordered" evidence="1">
    <location>
        <begin position="1"/>
        <end position="255"/>
    </location>
</feature>
<name>A0A8J3EBV4_9PROT</name>
<protein>
    <submittedName>
        <fullName evidence="2">Uncharacterized protein</fullName>
    </submittedName>
</protein>
<keyword evidence="3" id="KW-1185">Reference proteome</keyword>
<accession>A0A8J3EBV4</accession>
<feature type="compositionally biased region" description="Basic and acidic residues" evidence="1">
    <location>
        <begin position="17"/>
        <end position="42"/>
    </location>
</feature>
<feature type="compositionally biased region" description="Basic and acidic residues" evidence="1">
    <location>
        <begin position="164"/>
        <end position="177"/>
    </location>
</feature>
<evidence type="ECO:0000313" key="2">
    <source>
        <dbReference type="EMBL" id="GGG29479.1"/>
    </source>
</evidence>
<comment type="caution">
    <text evidence="2">The sequence shown here is derived from an EMBL/GenBank/DDBJ whole genome shotgun (WGS) entry which is preliminary data.</text>
</comment>
<feature type="compositionally biased region" description="Basic and acidic residues" evidence="1">
    <location>
        <begin position="53"/>
        <end position="64"/>
    </location>
</feature>
<dbReference type="AlphaFoldDB" id="A0A8J3EBV4"/>
<feature type="compositionally biased region" description="Low complexity" evidence="1">
    <location>
        <begin position="7"/>
        <end position="16"/>
    </location>
</feature>
<evidence type="ECO:0000256" key="1">
    <source>
        <dbReference type="SAM" id="MobiDB-lite"/>
    </source>
</evidence>
<feature type="compositionally biased region" description="Basic and acidic residues" evidence="1">
    <location>
        <begin position="140"/>
        <end position="152"/>
    </location>
</feature>
<reference evidence="2 3" key="1">
    <citation type="journal article" date="2014" name="Int. J. Syst. Evol. Microbiol.">
        <title>Complete genome sequence of Corynebacterium casei LMG S-19264T (=DSM 44701T), isolated from a smear-ripened cheese.</title>
        <authorList>
            <consortium name="US DOE Joint Genome Institute (JGI-PGF)"/>
            <person name="Walter F."/>
            <person name="Albersmeier A."/>
            <person name="Kalinowski J."/>
            <person name="Ruckert C."/>
        </authorList>
    </citation>
    <scope>NUCLEOTIDE SEQUENCE [LARGE SCALE GENOMIC DNA]</scope>
    <source>
        <strain evidence="2 3">CGMCC 1.16330</strain>
    </source>
</reference>
<proteinExistence type="predicted"/>
<feature type="compositionally biased region" description="Basic and acidic residues" evidence="1">
    <location>
        <begin position="121"/>
        <end position="131"/>
    </location>
</feature>
<sequence length="255" mass="27510">MAGGARDGAAAHAQQDQPDREQGRDRRHAEGEAPVRRAREPVGEEVGGGGADAEARRVEGDGARLRPPLQAVGEQPQARHVGPGEPRSRQGVERQGRAEPVGEQGEAGVAERRQNGAGDPDPARLDAIRQAHEHRHRERVAREERPDDEARLRVAQPLQVAQRRKQDGVGGEAEHRQHLGGADDEGERCADDMGARPPGGLVTRRLPPVRRRCPRHDATGRAVNRGTAPSGRPDRAGRRGGRPGQKAPTRLKAAQ</sequence>
<dbReference type="Proteomes" id="UP000597507">
    <property type="component" value="Unassembled WGS sequence"/>
</dbReference>